<protein>
    <submittedName>
        <fullName evidence="1">Uncharacterized protein</fullName>
    </submittedName>
</protein>
<dbReference type="Proteomes" id="UP001196097">
    <property type="component" value="Chromosome"/>
</dbReference>
<reference evidence="1 2" key="1">
    <citation type="journal article" date="2021" name="ISME J.">
        <title>Genomic evolution of the class Acidithiobacillia: deep-branching Proteobacteria living in extreme acidic conditions.</title>
        <authorList>
            <person name="Moya-Beltran A."/>
            <person name="Beard S."/>
            <person name="Rojas-Villalobos C."/>
            <person name="Issotta F."/>
            <person name="Gallardo Y."/>
            <person name="Ulloa R."/>
            <person name="Giaveno A."/>
            <person name="Degli Esposti M."/>
            <person name="Johnson D.B."/>
            <person name="Quatrini R."/>
        </authorList>
    </citation>
    <scope>NUCLEOTIDE SEQUENCE [LARGE SCALE GENOMIC DNA]</scope>
    <source>
        <strain evidence="1 2">CF3</strain>
    </source>
</reference>
<gene>
    <name evidence="1" type="ORF">HF292_010065</name>
</gene>
<accession>A0ACD5IF62</accession>
<dbReference type="EMBL" id="CP130946">
    <property type="protein sequence ID" value="XRP72149.1"/>
    <property type="molecule type" value="Genomic_DNA"/>
</dbReference>
<evidence type="ECO:0000313" key="1">
    <source>
        <dbReference type="EMBL" id="XRP72149.1"/>
    </source>
</evidence>
<keyword evidence="2" id="KW-1185">Reference proteome</keyword>
<organism evidence="1 2">
    <name type="scientific">Acidithiobacillus ferruginosus</name>
    <dbReference type="NCBI Taxonomy" id="3063951"/>
    <lineage>
        <taxon>Bacteria</taxon>
        <taxon>Pseudomonadati</taxon>
        <taxon>Pseudomonadota</taxon>
        <taxon>Acidithiobacillia</taxon>
        <taxon>Acidithiobacillales</taxon>
        <taxon>Acidithiobacillaceae</taxon>
        <taxon>Acidithiobacillus</taxon>
    </lineage>
</organism>
<name>A0ACD5IF62_9PROT</name>
<sequence length="78" mass="8970">MESKKSIPQILADIWARPIERDEEARYQSQMAEHHYLGALPSSHTWSPLFAKHSIDNGKKGKDCSHTFGLFVRLYLCP</sequence>
<evidence type="ECO:0000313" key="2">
    <source>
        <dbReference type="Proteomes" id="UP001196097"/>
    </source>
</evidence>
<proteinExistence type="predicted"/>